<comment type="similarity">
    <text evidence="1">Belongs to the nuclear hormone receptor family.</text>
</comment>
<proteinExistence type="inferred from homology"/>
<accession>A0A915D1W8</accession>
<evidence type="ECO:0000256" key="1">
    <source>
        <dbReference type="ARBA" id="ARBA00005993"/>
    </source>
</evidence>
<feature type="domain" description="Nuclear receptor" evidence="11">
    <location>
        <begin position="91"/>
        <end position="132"/>
    </location>
</feature>
<reference evidence="13" key="1">
    <citation type="submission" date="2022-11" db="UniProtKB">
        <authorList>
            <consortium name="WormBaseParasite"/>
        </authorList>
    </citation>
    <scope>IDENTIFICATION</scope>
</reference>
<dbReference type="PROSITE" id="PS51030">
    <property type="entry name" value="NUCLEAR_REC_DBD_2"/>
    <property type="match status" value="1"/>
</dbReference>
<dbReference type="SMART" id="SM00399">
    <property type="entry name" value="ZnF_C4"/>
    <property type="match status" value="1"/>
</dbReference>
<dbReference type="SUPFAM" id="SSF57716">
    <property type="entry name" value="Glucocorticoid receptor-like (DNA-binding domain)"/>
    <property type="match status" value="1"/>
</dbReference>
<evidence type="ECO:0000256" key="10">
    <source>
        <dbReference type="SAM" id="MobiDB-lite"/>
    </source>
</evidence>
<dbReference type="Proteomes" id="UP000887574">
    <property type="component" value="Unplaced"/>
</dbReference>
<keyword evidence="3" id="KW-0863">Zinc-finger</keyword>
<keyword evidence="5" id="KW-0805">Transcription regulation</keyword>
<dbReference type="WBParaSite" id="jg1497">
    <property type="protein sequence ID" value="jg1497"/>
    <property type="gene ID" value="jg1497"/>
</dbReference>
<keyword evidence="12" id="KW-1185">Reference proteome</keyword>
<keyword evidence="4" id="KW-0862">Zinc</keyword>
<sequence length="326" mass="36286">MDLSCSVVRSPNLAAGSSETVIVVARDSPFSQGKREADSPEGDSDSNMDQQETFSATNTTNPQAMDSTMDFTLAFWHAEPVLLLQENSGRKKTYKCRQNCQCLIRKEMRNMCRACRFQKCEMLGMNKADVQMNRDPIGRRKENSSTPTSTTIVECCVKPKQCCSAKPEESVTPVSQPATTLPSFQSHLQSFINSSSEQNLGQQQEQLLSQAIATSMHHNQQQQQQNRLHEADNLPALGNPPMEKGCLNGFNVNTASLLAMPQAIKYSPAVSTTSTPAIAFIPYSVPCGPSMLQRMLEGFINFQSSQKSLYTVMYPEKFSLRKRTEW</sequence>
<evidence type="ECO:0000256" key="6">
    <source>
        <dbReference type="ARBA" id="ARBA00023125"/>
    </source>
</evidence>
<dbReference type="InterPro" id="IPR013088">
    <property type="entry name" value="Znf_NHR/GATA"/>
</dbReference>
<evidence type="ECO:0000256" key="2">
    <source>
        <dbReference type="ARBA" id="ARBA00022723"/>
    </source>
</evidence>
<dbReference type="AlphaFoldDB" id="A0A915D1W8"/>
<dbReference type="GO" id="GO:0043565">
    <property type="term" value="F:sequence-specific DNA binding"/>
    <property type="evidence" value="ECO:0007669"/>
    <property type="project" value="InterPro"/>
</dbReference>
<feature type="compositionally biased region" description="Polar residues" evidence="10">
    <location>
        <begin position="47"/>
        <end position="64"/>
    </location>
</feature>
<evidence type="ECO:0000256" key="3">
    <source>
        <dbReference type="ARBA" id="ARBA00022771"/>
    </source>
</evidence>
<evidence type="ECO:0000256" key="9">
    <source>
        <dbReference type="ARBA" id="ARBA00023242"/>
    </source>
</evidence>
<keyword evidence="9" id="KW-0539">Nucleus</keyword>
<name>A0A915D1W8_9BILA</name>
<evidence type="ECO:0000256" key="4">
    <source>
        <dbReference type="ARBA" id="ARBA00022833"/>
    </source>
</evidence>
<keyword evidence="2" id="KW-0479">Metal-binding</keyword>
<protein>
    <submittedName>
        <fullName evidence="13">Nuclear receptor domain-containing protein</fullName>
    </submittedName>
</protein>
<evidence type="ECO:0000256" key="8">
    <source>
        <dbReference type="ARBA" id="ARBA00023170"/>
    </source>
</evidence>
<evidence type="ECO:0000313" key="12">
    <source>
        <dbReference type="Proteomes" id="UP000887574"/>
    </source>
</evidence>
<feature type="region of interest" description="Disordered" evidence="10">
    <location>
        <begin position="26"/>
        <end position="64"/>
    </location>
</feature>
<keyword evidence="6" id="KW-0238">DNA-binding</keyword>
<evidence type="ECO:0000256" key="7">
    <source>
        <dbReference type="ARBA" id="ARBA00023163"/>
    </source>
</evidence>
<dbReference type="InterPro" id="IPR050274">
    <property type="entry name" value="Nuclear_hormone_rcpt_NR2"/>
</dbReference>
<dbReference type="InterPro" id="IPR001628">
    <property type="entry name" value="Znf_hrmn_rcpt"/>
</dbReference>
<evidence type="ECO:0000313" key="13">
    <source>
        <dbReference type="WBParaSite" id="jg1497"/>
    </source>
</evidence>
<evidence type="ECO:0000256" key="5">
    <source>
        <dbReference type="ARBA" id="ARBA00023015"/>
    </source>
</evidence>
<keyword evidence="8" id="KW-0675">Receptor</keyword>
<evidence type="ECO:0000259" key="11">
    <source>
        <dbReference type="PROSITE" id="PS51030"/>
    </source>
</evidence>
<dbReference type="PANTHER" id="PTHR24083">
    <property type="entry name" value="NUCLEAR HORMONE RECEPTOR"/>
    <property type="match status" value="1"/>
</dbReference>
<dbReference type="GO" id="GO:0003700">
    <property type="term" value="F:DNA-binding transcription factor activity"/>
    <property type="evidence" value="ECO:0007669"/>
    <property type="project" value="InterPro"/>
</dbReference>
<dbReference type="GO" id="GO:0008270">
    <property type="term" value="F:zinc ion binding"/>
    <property type="evidence" value="ECO:0007669"/>
    <property type="project" value="UniProtKB-KW"/>
</dbReference>
<dbReference type="Pfam" id="PF00105">
    <property type="entry name" value="zf-C4"/>
    <property type="match status" value="1"/>
</dbReference>
<dbReference type="Gene3D" id="3.30.50.10">
    <property type="entry name" value="Erythroid Transcription Factor GATA-1, subunit A"/>
    <property type="match status" value="1"/>
</dbReference>
<keyword evidence="7" id="KW-0804">Transcription</keyword>
<organism evidence="12 13">
    <name type="scientific">Ditylenchus dipsaci</name>
    <dbReference type="NCBI Taxonomy" id="166011"/>
    <lineage>
        <taxon>Eukaryota</taxon>
        <taxon>Metazoa</taxon>
        <taxon>Ecdysozoa</taxon>
        <taxon>Nematoda</taxon>
        <taxon>Chromadorea</taxon>
        <taxon>Rhabditida</taxon>
        <taxon>Tylenchina</taxon>
        <taxon>Tylenchomorpha</taxon>
        <taxon>Sphaerularioidea</taxon>
        <taxon>Anguinidae</taxon>
        <taxon>Anguininae</taxon>
        <taxon>Ditylenchus</taxon>
    </lineage>
</organism>